<comment type="similarity">
    <text evidence="2">Belongs to the G-protein coupled receptor 2 family. Adhesion G-protein coupled receptor (ADGR) subfamily.</text>
</comment>
<dbReference type="SMART" id="SM00303">
    <property type="entry name" value="GPS"/>
    <property type="match status" value="1"/>
</dbReference>
<feature type="compositionally biased region" description="Low complexity" evidence="13">
    <location>
        <begin position="25"/>
        <end position="84"/>
    </location>
</feature>
<evidence type="ECO:0000256" key="12">
    <source>
        <dbReference type="ARBA" id="ARBA00023180"/>
    </source>
</evidence>
<feature type="signal peptide" evidence="15">
    <location>
        <begin position="1"/>
        <end position="19"/>
    </location>
</feature>
<dbReference type="OMA" id="ANDFREM"/>
<evidence type="ECO:0000259" key="17">
    <source>
        <dbReference type="PROSITE" id="PS50261"/>
    </source>
</evidence>
<evidence type="ECO:0000256" key="7">
    <source>
        <dbReference type="ARBA" id="ARBA00022737"/>
    </source>
</evidence>
<dbReference type="Pfam" id="PF01825">
    <property type="entry name" value="GPS"/>
    <property type="match status" value="1"/>
</dbReference>
<dbReference type="PRINTS" id="PR00249">
    <property type="entry name" value="GPCRSECRETIN"/>
</dbReference>
<evidence type="ECO:0000256" key="14">
    <source>
        <dbReference type="SAM" id="Phobius"/>
    </source>
</evidence>
<evidence type="ECO:0000256" key="13">
    <source>
        <dbReference type="SAM" id="MobiDB-lite"/>
    </source>
</evidence>
<evidence type="ECO:0000256" key="1">
    <source>
        <dbReference type="ARBA" id="ARBA00004651"/>
    </source>
</evidence>
<reference evidence="18" key="3">
    <citation type="submission" date="2025-09" db="UniProtKB">
        <authorList>
            <consortium name="Ensembl"/>
        </authorList>
    </citation>
    <scope>IDENTIFICATION</scope>
</reference>
<dbReference type="PROSITE" id="PS50261">
    <property type="entry name" value="G_PROTEIN_RECEP_F2_4"/>
    <property type="match status" value="1"/>
</dbReference>
<evidence type="ECO:0000256" key="4">
    <source>
        <dbReference type="ARBA" id="ARBA00022536"/>
    </source>
</evidence>
<keyword evidence="12" id="KW-0325">Glycoprotein</keyword>
<keyword evidence="5 14" id="KW-0812">Transmembrane</keyword>
<dbReference type="Ensembl" id="ENSPNAT00000038830.2">
    <property type="protein sequence ID" value="ENSPNAP00000034887.2"/>
    <property type="gene ID" value="ENSPNAG00000024454.2"/>
</dbReference>
<dbReference type="GO" id="GO:0004930">
    <property type="term" value="F:G protein-coupled receptor activity"/>
    <property type="evidence" value="ECO:0007669"/>
    <property type="project" value="InterPro"/>
</dbReference>
<evidence type="ECO:0000256" key="15">
    <source>
        <dbReference type="SAM" id="SignalP"/>
    </source>
</evidence>
<evidence type="ECO:0000259" key="16">
    <source>
        <dbReference type="PROSITE" id="PS50221"/>
    </source>
</evidence>
<dbReference type="PROSITE" id="PS50221">
    <property type="entry name" value="GAIN_B"/>
    <property type="match status" value="1"/>
</dbReference>
<dbReference type="Gene3D" id="1.20.1070.10">
    <property type="entry name" value="Rhodopsin 7-helix transmembrane proteins"/>
    <property type="match status" value="1"/>
</dbReference>
<organism evidence="18 19">
    <name type="scientific">Pygocentrus nattereri</name>
    <name type="common">Red-bellied piranha</name>
    <dbReference type="NCBI Taxonomy" id="42514"/>
    <lineage>
        <taxon>Eukaryota</taxon>
        <taxon>Metazoa</taxon>
        <taxon>Chordata</taxon>
        <taxon>Craniata</taxon>
        <taxon>Vertebrata</taxon>
        <taxon>Euteleostomi</taxon>
        <taxon>Actinopterygii</taxon>
        <taxon>Neopterygii</taxon>
        <taxon>Teleostei</taxon>
        <taxon>Ostariophysi</taxon>
        <taxon>Characiformes</taxon>
        <taxon>Characoidei</taxon>
        <taxon>Pygocentrus</taxon>
    </lineage>
</organism>
<feature type="transmembrane region" description="Helical" evidence="14">
    <location>
        <begin position="349"/>
        <end position="372"/>
    </location>
</feature>
<dbReference type="AlphaFoldDB" id="A0A3B4EED6"/>
<proteinExistence type="inferred from homology"/>
<keyword evidence="4" id="KW-0245">EGF-like domain</keyword>
<dbReference type="InterPro" id="IPR057244">
    <property type="entry name" value="GAIN_B"/>
</dbReference>
<accession>A0A3B4EED6</accession>
<keyword evidence="7" id="KW-0677">Repeat</keyword>
<keyword evidence="9 14" id="KW-1133">Transmembrane helix</keyword>
<dbReference type="GeneTree" id="ENSGT00940000163334"/>
<evidence type="ECO:0000313" key="19">
    <source>
        <dbReference type="Proteomes" id="UP001501920"/>
    </source>
</evidence>
<evidence type="ECO:0000256" key="2">
    <source>
        <dbReference type="ARBA" id="ARBA00007343"/>
    </source>
</evidence>
<dbReference type="Gene3D" id="2.60.220.50">
    <property type="match status" value="1"/>
</dbReference>
<dbReference type="OrthoDB" id="1100386at2759"/>
<feature type="transmembrane region" description="Helical" evidence="14">
    <location>
        <begin position="384"/>
        <end position="404"/>
    </location>
</feature>
<dbReference type="PANTHER" id="PTHR12011">
    <property type="entry name" value="ADHESION G-PROTEIN COUPLED RECEPTOR"/>
    <property type="match status" value="1"/>
</dbReference>
<name>A0A3B4EED6_PYGNA</name>
<evidence type="ECO:0000256" key="9">
    <source>
        <dbReference type="ARBA" id="ARBA00022989"/>
    </source>
</evidence>
<evidence type="ECO:0000256" key="3">
    <source>
        <dbReference type="ARBA" id="ARBA00022475"/>
    </source>
</evidence>
<reference evidence="18 19" key="1">
    <citation type="submission" date="2020-10" db="EMBL/GenBank/DDBJ databases">
        <title>Pygocentrus nattereri (red-bellied piranha) genome, fPygNat1, primary haplotype.</title>
        <authorList>
            <person name="Myers G."/>
            <person name="Meyer A."/>
            <person name="Karagic N."/>
            <person name="Pippel M."/>
            <person name="Winkler S."/>
            <person name="Tracey A."/>
            <person name="Wood J."/>
            <person name="Formenti G."/>
            <person name="Howe K."/>
            <person name="Fedrigo O."/>
            <person name="Jarvis E.D."/>
        </authorList>
    </citation>
    <scope>NUCLEOTIDE SEQUENCE [LARGE SCALE GENOMIC DNA]</scope>
</reference>
<feature type="transmembrane region" description="Helical" evidence="14">
    <location>
        <begin position="546"/>
        <end position="563"/>
    </location>
</feature>
<dbReference type="PANTHER" id="PTHR12011:SF469">
    <property type="entry name" value="ADHESION G PROTEIN-COUPLED RECEPTOR E1-RELATED"/>
    <property type="match status" value="1"/>
</dbReference>
<evidence type="ECO:0008006" key="20">
    <source>
        <dbReference type="Google" id="ProtNLM"/>
    </source>
</evidence>
<feature type="transmembrane region" description="Helical" evidence="14">
    <location>
        <begin position="466"/>
        <end position="488"/>
    </location>
</feature>
<evidence type="ECO:0000256" key="11">
    <source>
        <dbReference type="ARBA" id="ARBA00023157"/>
    </source>
</evidence>
<feature type="domain" description="GAIN-B" evidence="16">
    <location>
        <begin position="196"/>
        <end position="343"/>
    </location>
</feature>
<dbReference type="RefSeq" id="XP_017577662.2">
    <property type="nucleotide sequence ID" value="XM_017722173.2"/>
</dbReference>
<keyword evidence="6 15" id="KW-0732">Signal</keyword>
<dbReference type="InterPro" id="IPR001740">
    <property type="entry name" value="GPCR_2_EMR1-like_rcpt"/>
</dbReference>
<evidence type="ECO:0000256" key="6">
    <source>
        <dbReference type="ARBA" id="ARBA00022729"/>
    </source>
</evidence>
<reference evidence="18" key="2">
    <citation type="submission" date="2025-08" db="UniProtKB">
        <authorList>
            <consortium name="Ensembl"/>
        </authorList>
    </citation>
    <scope>IDENTIFICATION</scope>
</reference>
<comment type="subcellular location">
    <subcellularLocation>
        <location evidence="1">Cell membrane</location>
        <topology evidence="1">Multi-pass membrane protein</topology>
    </subcellularLocation>
</comment>
<dbReference type="FunFam" id="1.20.1070.10:FF:000054">
    <property type="entry name" value="Adhesion G protein-coupled receptor E3"/>
    <property type="match status" value="1"/>
</dbReference>
<evidence type="ECO:0000313" key="18">
    <source>
        <dbReference type="Ensembl" id="ENSPNAP00000034887.2"/>
    </source>
</evidence>
<dbReference type="Proteomes" id="UP001501920">
    <property type="component" value="Chromosome 12"/>
</dbReference>
<sequence length="635" mass="70193">MRNILLILLFFFTAEITETTSAVATEGSSTFSEFTETTSATETSTLSEITETTEAPSSTSSEFTETTSATETSTLSEVTETTSAMITETSSTTRPGLNITVLEDCKANATQECTKNLLNQIDNITTEVLLKKDVEVALEILTTQEHSKPVATTNQDGLVSSFNSILRATDKLMSTLVRKVETNSSISISLETIEARVFEVGPSCSLMEIPQLDTADAKMDIDLIGISKNKMNQGYAAVAFMSYTNMSNSSLFSTTISTMKLLSTVVSATLPRTRNTRLTKPVNFTLKHTAELETSGTPSCVYWKETDWVTDGCTLIETNSTHSVCSCDHLSTFALIMQTKPSENAHLEVLSMVAEALGLVFLVLALLTFALCRRNPRVFNMARINLCISLLLAHFFFLLTQILLRYKYLQPLKLACAVMAGVLHFLFLSAFVWMFIEALMLFIAVKNLSRPKSKQKELLKWKLLTVVGYIVALFVVGVSAGVVPQGYGSEQCWLKRDKNFIWSFLGPVSFIIASNIILFSLIAISLGYSLVRLNSNVSQIKQTRTVFFKTMAQFVILGCPWILGFFTADSKALEIIFLIFISQQGTFIFIIHCVLSKEVRQEYRKLLGGFQSNFSPTTITEAHTTHGGSTDLHTS</sequence>
<keyword evidence="10 14" id="KW-0472">Membrane</keyword>
<keyword evidence="8" id="KW-0106">Calcium</keyword>
<dbReference type="GeneID" id="108442227"/>
<dbReference type="InterPro" id="IPR000832">
    <property type="entry name" value="GPCR_2_secretin-like"/>
</dbReference>
<feature type="transmembrane region" description="Helical" evidence="14">
    <location>
        <begin position="424"/>
        <end position="445"/>
    </location>
</feature>
<dbReference type="InterPro" id="IPR017981">
    <property type="entry name" value="GPCR_2-like_7TM"/>
</dbReference>
<dbReference type="GO" id="GO:0007166">
    <property type="term" value="P:cell surface receptor signaling pathway"/>
    <property type="evidence" value="ECO:0007669"/>
    <property type="project" value="InterPro"/>
</dbReference>
<dbReference type="PRINTS" id="PR01128">
    <property type="entry name" value="EMR1HORMONER"/>
</dbReference>
<evidence type="ECO:0000256" key="8">
    <source>
        <dbReference type="ARBA" id="ARBA00022837"/>
    </source>
</evidence>
<keyword evidence="11" id="KW-1015">Disulfide bond</keyword>
<feature type="chain" id="PRO_5043926931" description="Adhesion G protein-coupled receptor E3-like" evidence="15">
    <location>
        <begin position="20"/>
        <end position="635"/>
    </location>
</feature>
<keyword evidence="3" id="KW-1003">Cell membrane</keyword>
<keyword evidence="19" id="KW-1185">Reference proteome</keyword>
<evidence type="ECO:0000256" key="5">
    <source>
        <dbReference type="ARBA" id="ARBA00022692"/>
    </source>
</evidence>
<evidence type="ECO:0000256" key="10">
    <source>
        <dbReference type="ARBA" id="ARBA00023136"/>
    </source>
</evidence>
<dbReference type="InterPro" id="IPR046338">
    <property type="entry name" value="GAIN_dom_sf"/>
</dbReference>
<feature type="transmembrane region" description="Helical" evidence="14">
    <location>
        <begin position="575"/>
        <end position="595"/>
    </location>
</feature>
<feature type="domain" description="G-protein coupled receptors family 2 profile 2" evidence="17">
    <location>
        <begin position="347"/>
        <end position="596"/>
    </location>
</feature>
<dbReference type="GO" id="GO:0005886">
    <property type="term" value="C:plasma membrane"/>
    <property type="evidence" value="ECO:0007669"/>
    <property type="project" value="UniProtKB-SubCell"/>
</dbReference>
<feature type="transmembrane region" description="Helical" evidence="14">
    <location>
        <begin position="500"/>
        <end position="526"/>
    </location>
</feature>
<dbReference type="Pfam" id="PF00002">
    <property type="entry name" value="7tm_2"/>
    <property type="match status" value="1"/>
</dbReference>
<dbReference type="InterPro" id="IPR000203">
    <property type="entry name" value="GPS"/>
</dbReference>
<protein>
    <recommendedName>
        <fullName evidence="20">Adhesion G protein-coupled receptor E3-like</fullName>
    </recommendedName>
</protein>
<feature type="region of interest" description="Disordered" evidence="13">
    <location>
        <begin position="25"/>
        <end position="90"/>
    </location>
</feature>
<dbReference type="GO" id="GO:0007189">
    <property type="term" value="P:adenylate cyclase-activating G protein-coupled receptor signaling pathway"/>
    <property type="evidence" value="ECO:0007669"/>
    <property type="project" value="TreeGrafter"/>
</dbReference>
<dbReference type="SUPFAM" id="SSF81321">
    <property type="entry name" value="Family A G protein-coupled receptor-like"/>
    <property type="match status" value="1"/>
</dbReference>